<keyword evidence="6" id="KW-1278">Translocase</keyword>
<evidence type="ECO:0000256" key="8">
    <source>
        <dbReference type="ARBA" id="ARBA00023136"/>
    </source>
</evidence>
<comment type="subcellular location">
    <subcellularLocation>
        <location evidence="1">Cell membrane</location>
        <topology evidence="1">Peripheral membrane protein</topology>
    </subcellularLocation>
</comment>
<evidence type="ECO:0000256" key="12">
    <source>
        <dbReference type="ARBA" id="ARBA00048610"/>
    </source>
</evidence>
<gene>
    <name evidence="14" type="ORF">CA615_04220</name>
</gene>
<dbReference type="Gene3D" id="3.40.50.300">
    <property type="entry name" value="P-loop containing nucleotide triphosphate hydrolases"/>
    <property type="match status" value="1"/>
</dbReference>
<dbReference type="SMART" id="SM00382">
    <property type="entry name" value="AAA"/>
    <property type="match status" value="1"/>
</dbReference>
<evidence type="ECO:0000256" key="11">
    <source>
        <dbReference type="ARBA" id="ARBA00044143"/>
    </source>
</evidence>
<dbReference type="InterPro" id="IPR050388">
    <property type="entry name" value="ABC_Ni/Peptide_Import"/>
</dbReference>
<dbReference type="GO" id="GO:0005524">
    <property type="term" value="F:ATP binding"/>
    <property type="evidence" value="ECO:0007669"/>
    <property type="project" value="UniProtKB-KW"/>
</dbReference>
<evidence type="ECO:0000256" key="1">
    <source>
        <dbReference type="ARBA" id="ARBA00004202"/>
    </source>
</evidence>
<dbReference type="GO" id="GO:0016887">
    <property type="term" value="F:ATP hydrolysis activity"/>
    <property type="evidence" value="ECO:0007669"/>
    <property type="project" value="InterPro"/>
</dbReference>
<feature type="domain" description="ABC transporter" evidence="13">
    <location>
        <begin position="5"/>
        <end position="250"/>
    </location>
</feature>
<sequence>MSELLKVSNLSISFSRYIQGLRKSTIKTINDLSLSVNSGEIVAILGSSGSGKSLLAHAILGILPENAICEGVIKYKGNIIEQKDKEKLRGDEICLIPQSVNFLDPLMKISNQVIGEVKDKEDEKRKRINQRKIFEKYGLDKSVDSMYPFQLSGGMVRKVLLSTALLSNPDLIVADEPTPGLDTKDVEETIENIRKMKEDNKGVLLITHEIDVALKTADRIAIFYSGYVIEINDTKNFLSPSTLLHPYTKSLIKALPRNGFILTKGIQPLEDVKGCVYYENCPCKMNICKNIKPILIKYNNAKIRCHLYNREV</sequence>
<dbReference type="EC" id="7.2.2.11" evidence="10"/>
<dbReference type="PANTHER" id="PTHR43297:SF13">
    <property type="entry name" value="NICKEL ABC TRANSPORTER, ATP-BINDING PROTEIN"/>
    <property type="match status" value="1"/>
</dbReference>
<keyword evidence="5 14" id="KW-0067">ATP-binding</keyword>
<dbReference type="GO" id="GO:0015833">
    <property type="term" value="P:peptide transport"/>
    <property type="evidence" value="ECO:0007669"/>
    <property type="project" value="InterPro"/>
</dbReference>
<dbReference type="InterPro" id="IPR003593">
    <property type="entry name" value="AAA+_ATPase"/>
</dbReference>
<dbReference type="RefSeq" id="WP_011406436.1">
    <property type="nucleotide sequence ID" value="NZ_CATZXA010000095.1"/>
</dbReference>
<evidence type="ECO:0000256" key="7">
    <source>
        <dbReference type="ARBA" id="ARBA00023065"/>
    </source>
</evidence>
<evidence type="ECO:0000256" key="9">
    <source>
        <dbReference type="ARBA" id="ARBA00038669"/>
    </source>
</evidence>
<keyword evidence="3" id="KW-1003">Cell membrane</keyword>
<dbReference type="AlphaFoldDB" id="A0A328PYS9"/>
<reference evidence="14 15" key="1">
    <citation type="submission" date="2017-05" db="EMBL/GenBank/DDBJ databases">
        <title>Host range expansion of the Methanosphaera genus to humans and monogastric animals involves recent and extensive reduction in genome content.</title>
        <authorList>
            <person name="Hoedt E.C."/>
            <person name="Volmer J.G."/>
            <person name="Parks D.H."/>
            <person name="Rosewarne C.P."/>
            <person name="Denman S.E."/>
            <person name="Mcsweeney C.S."/>
            <person name="O Cuiv P."/>
            <person name="Hugenholtz P."/>
            <person name="Tyson G.W."/>
            <person name="Morrison M."/>
        </authorList>
    </citation>
    <scope>NUCLEOTIDE SEQUENCE [LARGE SCALE GENOMIC DNA]</scope>
    <source>
        <strain evidence="14 15">PA5</strain>
    </source>
</reference>
<dbReference type="EMBL" id="NGJK01000046">
    <property type="protein sequence ID" value="RAP03092.1"/>
    <property type="molecule type" value="Genomic_DNA"/>
</dbReference>
<dbReference type="GO" id="GO:0015413">
    <property type="term" value="F:ABC-type nickel transporter activity"/>
    <property type="evidence" value="ECO:0007669"/>
    <property type="project" value="UniProtKB-EC"/>
</dbReference>
<keyword evidence="4" id="KW-0547">Nucleotide-binding</keyword>
<dbReference type="OMA" id="PYSKALW"/>
<protein>
    <recommendedName>
        <fullName evidence="11">Nickel import system ATP-binding protein NikD</fullName>
        <ecNumber evidence="10">7.2.2.11</ecNumber>
    </recommendedName>
</protein>
<dbReference type="PANTHER" id="PTHR43297">
    <property type="entry name" value="OLIGOPEPTIDE TRANSPORT ATP-BINDING PROTEIN APPD"/>
    <property type="match status" value="1"/>
</dbReference>
<dbReference type="GO" id="GO:0005886">
    <property type="term" value="C:plasma membrane"/>
    <property type="evidence" value="ECO:0007669"/>
    <property type="project" value="UniProtKB-SubCell"/>
</dbReference>
<dbReference type="InterPro" id="IPR013563">
    <property type="entry name" value="Oligopep_ABC_C"/>
</dbReference>
<dbReference type="Pfam" id="PF08352">
    <property type="entry name" value="oligo_HPY"/>
    <property type="match status" value="1"/>
</dbReference>
<dbReference type="GeneID" id="3855359"/>
<proteinExistence type="predicted"/>
<evidence type="ECO:0000259" key="13">
    <source>
        <dbReference type="PROSITE" id="PS50893"/>
    </source>
</evidence>
<evidence type="ECO:0000256" key="2">
    <source>
        <dbReference type="ARBA" id="ARBA00022448"/>
    </source>
</evidence>
<evidence type="ECO:0000256" key="10">
    <source>
        <dbReference type="ARBA" id="ARBA00039098"/>
    </source>
</evidence>
<evidence type="ECO:0000313" key="14">
    <source>
        <dbReference type="EMBL" id="RAP03092.1"/>
    </source>
</evidence>
<comment type="caution">
    <text evidence="14">The sequence shown here is derived from an EMBL/GenBank/DDBJ whole genome shotgun (WGS) entry which is preliminary data.</text>
</comment>
<dbReference type="Pfam" id="PF00005">
    <property type="entry name" value="ABC_tran"/>
    <property type="match status" value="1"/>
</dbReference>
<dbReference type="InterPro" id="IPR027417">
    <property type="entry name" value="P-loop_NTPase"/>
</dbReference>
<keyword evidence="8" id="KW-0472">Membrane</keyword>
<comment type="catalytic activity">
    <reaction evidence="12">
        <text>Ni(2+)(out) + ATP + H2O = Ni(2+)(in) + ADP + phosphate + H(+)</text>
        <dbReference type="Rhea" id="RHEA:15557"/>
        <dbReference type="ChEBI" id="CHEBI:15377"/>
        <dbReference type="ChEBI" id="CHEBI:15378"/>
        <dbReference type="ChEBI" id="CHEBI:30616"/>
        <dbReference type="ChEBI" id="CHEBI:43474"/>
        <dbReference type="ChEBI" id="CHEBI:49786"/>
        <dbReference type="ChEBI" id="CHEBI:456216"/>
        <dbReference type="EC" id="7.2.2.11"/>
    </reaction>
    <physiologicalReaction direction="left-to-right" evidence="12">
        <dbReference type="Rhea" id="RHEA:15558"/>
    </physiologicalReaction>
</comment>
<dbReference type="PROSITE" id="PS50893">
    <property type="entry name" value="ABC_TRANSPORTER_2"/>
    <property type="match status" value="1"/>
</dbReference>
<evidence type="ECO:0000313" key="15">
    <source>
        <dbReference type="Proteomes" id="UP000248557"/>
    </source>
</evidence>
<dbReference type="SUPFAM" id="SSF52540">
    <property type="entry name" value="P-loop containing nucleoside triphosphate hydrolases"/>
    <property type="match status" value="1"/>
</dbReference>
<dbReference type="Proteomes" id="UP000248557">
    <property type="component" value="Unassembled WGS sequence"/>
</dbReference>
<dbReference type="InterPro" id="IPR003439">
    <property type="entry name" value="ABC_transporter-like_ATP-bd"/>
</dbReference>
<evidence type="ECO:0000256" key="4">
    <source>
        <dbReference type="ARBA" id="ARBA00022741"/>
    </source>
</evidence>
<evidence type="ECO:0000256" key="3">
    <source>
        <dbReference type="ARBA" id="ARBA00022475"/>
    </source>
</evidence>
<keyword evidence="7" id="KW-0406">Ion transport</keyword>
<evidence type="ECO:0000256" key="5">
    <source>
        <dbReference type="ARBA" id="ARBA00022840"/>
    </source>
</evidence>
<accession>A0A328PYS9</accession>
<evidence type="ECO:0000256" key="6">
    <source>
        <dbReference type="ARBA" id="ARBA00022967"/>
    </source>
</evidence>
<keyword evidence="2" id="KW-0813">Transport</keyword>
<name>A0A328PYS9_9EURY</name>
<comment type="subunit">
    <text evidence="9">The complex is composed of two ATP-binding proteins (NikD and NikE), two transmembrane proteins (NikB and NikC) and a solute-binding protein (NikA).</text>
</comment>
<organism evidence="14 15">
    <name type="scientific">Methanosphaera stadtmanae</name>
    <dbReference type="NCBI Taxonomy" id="2317"/>
    <lineage>
        <taxon>Archaea</taxon>
        <taxon>Methanobacteriati</taxon>
        <taxon>Methanobacteriota</taxon>
        <taxon>Methanomada group</taxon>
        <taxon>Methanobacteria</taxon>
        <taxon>Methanobacteriales</taxon>
        <taxon>Methanobacteriaceae</taxon>
        <taxon>Methanosphaera</taxon>
    </lineage>
</organism>